<evidence type="ECO:0000313" key="2">
    <source>
        <dbReference type="EMBL" id="SHJ15169.1"/>
    </source>
</evidence>
<accession>A0A1M6GYX7</accession>
<keyword evidence="1" id="KW-0812">Transmembrane</keyword>
<feature type="transmembrane region" description="Helical" evidence="1">
    <location>
        <begin position="69"/>
        <end position="91"/>
    </location>
</feature>
<organism evidence="2 3">
    <name type="scientific">Desulfofundulus thermosubterraneus DSM 16057</name>
    <dbReference type="NCBI Taxonomy" id="1121432"/>
    <lineage>
        <taxon>Bacteria</taxon>
        <taxon>Bacillati</taxon>
        <taxon>Bacillota</taxon>
        <taxon>Clostridia</taxon>
        <taxon>Eubacteriales</taxon>
        <taxon>Peptococcaceae</taxon>
        <taxon>Desulfofundulus</taxon>
    </lineage>
</organism>
<name>A0A1M6GYX7_9FIRM</name>
<dbReference type="Proteomes" id="UP000184529">
    <property type="component" value="Unassembled WGS sequence"/>
</dbReference>
<feature type="transmembrane region" description="Helical" evidence="1">
    <location>
        <begin position="207"/>
        <end position="225"/>
    </location>
</feature>
<feature type="transmembrane region" description="Helical" evidence="1">
    <location>
        <begin position="153"/>
        <end position="170"/>
    </location>
</feature>
<evidence type="ECO:0000256" key="1">
    <source>
        <dbReference type="SAM" id="Phobius"/>
    </source>
</evidence>
<dbReference type="EMBL" id="FQZM01000021">
    <property type="protein sequence ID" value="SHJ15169.1"/>
    <property type="molecule type" value="Genomic_DNA"/>
</dbReference>
<evidence type="ECO:0008006" key="4">
    <source>
        <dbReference type="Google" id="ProtNLM"/>
    </source>
</evidence>
<dbReference type="OrthoDB" id="1721836at2"/>
<feature type="transmembrane region" description="Helical" evidence="1">
    <location>
        <begin position="301"/>
        <end position="318"/>
    </location>
</feature>
<keyword evidence="3" id="KW-1185">Reference proteome</keyword>
<feature type="transmembrane region" description="Helical" evidence="1">
    <location>
        <begin position="36"/>
        <end position="57"/>
    </location>
</feature>
<proteinExistence type="predicted"/>
<feature type="transmembrane region" description="Helical" evidence="1">
    <location>
        <begin position="260"/>
        <end position="280"/>
    </location>
</feature>
<keyword evidence="1" id="KW-0472">Membrane</keyword>
<sequence>MQKRDYSLDLLKTLGCVLMLFAHSHVATDGWITHQLVFLGTFAPVIFFSVSGVTTVLQLRARSAGSLFLFYALFFFLGLSFVGAKGVNFWHEPQCEVPQGIALGVIATTFLVRWLGPEMSGFLFPLPFLLHLMAKKMAIPASIATGFLVPPGLFPLFPWLAFFLWGIFCYSHQRTAVLVTLGAGAAYAVLSLQGLGHCEKWDMNTQYFLVGLVLYGFLAVVRPFIQAVPGWLVYLGRRSLFFFYAHYLLLYLWHRSTLPAVPALVWPLVLAGVVALSLAFERINRLVEPACFLTPSRAATFWVLMLGTVLLSPTLVPAPWLPPLSYVCGFLFALNYRQLSTLVLEVVGGMRGLFRHRAGVGRRVSGPAR</sequence>
<feature type="transmembrane region" description="Helical" evidence="1">
    <location>
        <begin position="232"/>
        <end position="254"/>
    </location>
</feature>
<keyword evidence="1" id="KW-1133">Transmembrane helix</keyword>
<protein>
    <recommendedName>
        <fullName evidence="4">Fucose 4-O-acetylase</fullName>
    </recommendedName>
</protein>
<gene>
    <name evidence="2" type="ORF">SAMN02745219_01857</name>
</gene>
<dbReference type="AlphaFoldDB" id="A0A1M6GYX7"/>
<dbReference type="RefSeq" id="WP_131821484.1">
    <property type="nucleotide sequence ID" value="NZ_FQZM01000021.1"/>
</dbReference>
<feature type="transmembrane region" description="Helical" evidence="1">
    <location>
        <begin position="177"/>
        <end position="195"/>
    </location>
</feature>
<evidence type="ECO:0000313" key="3">
    <source>
        <dbReference type="Proteomes" id="UP000184529"/>
    </source>
</evidence>
<reference evidence="3" key="1">
    <citation type="submission" date="2016-11" db="EMBL/GenBank/DDBJ databases">
        <authorList>
            <person name="Varghese N."/>
            <person name="Submissions S."/>
        </authorList>
    </citation>
    <scope>NUCLEOTIDE SEQUENCE [LARGE SCALE GENOMIC DNA]</scope>
    <source>
        <strain evidence="3">DSM 16057</strain>
    </source>
</reference>